<comment type="caution">
    <text evidence="9">The sequence shown here is derived from an EMBL/GenBank/DDBJ whole genome shotgun (WGS) entry which is preliminary data.</text>
</comment>
<evidence type="ECO:0000256" key="6">
    <source>
        <dbReference type="ARBA" id="ARBA00023049"/>
    </source>
</evidence>
<keyword evidence="5" id="KW-0862">Zinc</keyword>
<dbReference type="InterPro" id="IPR000834">
    <property type="entry name" value="Peptidase_M14"/>
</dbReference>
<evidence type="ECO:0000313" key="9">
    <source>
        <dbReference type="EMBL" id="MBH0111860.1"/>
    </source>
</evidence>
<organism evidence="9 10">
    <name type="scientific">Novosphingobium aureum</name>
    <dbReference type="NCBI Taxonomy" id="2792964"/>
    <lineage>
        <taxon>Bacteria</taxon>
        <taxon>Pseudomonadati</taxon>
        <taxon>Pseudomonadota</taxon>
        <taxon>Alphaproteobacteria</taxon>
        <taxon>Sphingomonadales</taxon>
        <taxon>Sphingomonadaceae</taxon>
        <taxon>Novosphingobium</taxon>
    </lineage>
</organism>
<gene>
    <name evidence="9" type="ORF">I5E68_02700</name>
</gene>
<dbReference type="SUPFAM" id="SSF52317">
    <property type="entry name" value="Class I glutamine amidotransferase-like"/>
    <property type="match status" value="1"/>
</dbReference>
<keyword evidence="6" id="KW-0482">Metalloprotease</keyword>
<comment type="similarity">
    <text evidence="2">Belongs to the peptidase M14 family.</text>
</comment>
<dbReference type="Proteomes" id="UP000617634">
    <property type="component" value="Unassembled WGS sequence"/>
</dbReference>
<feature type="signal peptide" evidence="7">
    <location>
        <begin position="1"/>
        <end position="16"/>
    </location>
</feature>
<dbReference type="SUPFAM" id="SSF53187">
    <property type="entry name" value="Zn-dependent exopeptidases"/>
    <property type="match status" value="1"/>
</dbReference>
<keyword evidence="3" id="KW-0645">Protease</keyword>
<evidence type="ECO:0000256" key="5">
    <source>
        <dbReference type="ARBA" id="ARBA00022833"/>
    </source>
</evidence>
<dbReference type="AlphaFoldDB" id="A0A931H9J0"/>
<evidence type="ECO:0000256" key="2">
    <source>
        <dbReference type="ARBA" id="ARBA00005988"/>
    </source>
</evidence>
<comment type="cofactor">
    <cofactor evidence="1">
        <name>Zn(2+)</name>
        <dbReference type="ChEBI" id="CHEBI:29105"/>
    </cofactor>
</comment>
<feature type="domain" description="Peptidase M14" evidence="8">
    <location>
        <begin position="58"/>
        <end position="219"/>
    </location>
</feature>
<dbReference type="PANTHER" id="PTHR11705">
    <property type="entry name" value="PROTEASE FAMILY M14 CARBOXYPEPTIDASE A,B"/>
    <property type="match status" value="1"/>
</dbReference>
<keyword evidence="10" id="KW-1185">Reference proteome</keyword>
<evidence type="ECO:0000256" key="3">
    <source>
        <dbReference type="ARBA" id="ARBA00022670"/>
    </source>
</evidence>
<evidence type="ECO:0000256" key="1">
    <source>
        <dbReference type="ARBA" id="ARBA00001947"/>
    </source>
</evidence>
<dbReference type="PANTHER" id="PTHR11705:SF143">
    <property type="entry name" value="SLL0236 PROTEIN"/>
    <property type="match status" value="1"/>
</dbReference>
<accession>A0A931H9J0</accession>
<reference evidence="9" key="1">
    <citation type="submission" date="2020-11" db="EMBL/GenBank/DDBJ databases">
        <title>Novosphingobium aureum sp. nov., a marine bacterium isolated from sediment of a salt flat.</title>
        <authorList>
            <person name="Yoo Y."/>
            <person name="Kim J.-J."/>
        </authorList>
    </citation>
    <scope>NUCLEOTIDE SEQUENCE</scope>
    <source>
        <strain evidence="9">YJ-S2-02</strain>
    </source>
</reference>
<feature type="chain" id="PRO_5037956481" description="Peptidase M14 domain-containing protein" evidence="7">
    <location>
        <begin position="17"/>
        <end position="865"/>
    </location>
</feature>
<name>A0A931H9J0_9SPHN</name>
<dbReference type="GO" id="GO:0005615">
    <property type="term" value="C:extracellular space"/>
    <property type="evidence" value="ECO:0007669"/>
    <property type="project" value="TreeGrafter"/>
</dbReference>
<sequence length="865" mass="94144">MLLSATALGLTLPAAAQVPATISTARPGVLASVPTPRSVLGHDVGEDYYLADYEDAVRYFEALAKASDRMKLVHVEGKTTQGRSFVYAVISSPANLARYDAIRAQARQLGEVKGLDDASAKALAARLPAIVHIDGGMHASEVADHQLPLALAYRLLSAKHDPEVDAILDNVVLVLWPTLNPDGQNMVVDWYRKQRGTRWETSHTPWLYQEYVGHDNNRDGYMLNMRESQVVNAEEQTYSPVIWYSQHQSAPFPTRIWVPPFADPISSNISPYMRIWTNAVGTNIMARMETEGRPGAIAEANFDNWYPGFLDYIHVFRNTISFFTETAHDSATPKTYKVSDFPEQYRDLKALVQYPHPWRGGEWHLSDTIDTMMTASMSVLETASKYRTTLNYNRYQAGRDMIAEAAGEGPGAYVIPAGQADMPEAAALAQLMVRHGLTVFETRSTTRLGDKDYAAGSWVVPMDQPYAGLARELFEKQAYPDAILDGTGKPVELPYDVTGWTLPMQMNVKVERVNEPLAASVRSALAPVERATPPAGSVTGSGSTFTLSRKVNNSYHLLNEALAAGASARWTADAITLSNVAPAAMQELAAKHAVSVSATSDAAQGEPVKAASLALYQPWSANIDEGWTRWLFEQYGFASRTVHNADIKGGLSGIDTLVLPDMSGPGEDRPGQTTPPRDFTSKYEGATTMLMDGMSPSQLPAPYAGGIGETGARKLRDFVKEGGTLVALNNSADAVIELFDLPVSNVLKDAKSDTFFCSGALLRLKLAADSPIAGGMPSEPVVMFERGPAFATMPGFKGKVLATWPEDENPLVSGVILHPEAIEGKIAALEVSYGKGKVVLYGFRPQWRGQSHGAYKLLFNALYAK</sequence>
<keyword evidence="4" id="KW-0378">Hydrolase</keyword>
<proteinExistence type="inferred from homology"/>
<evidence type="ECO:0000259" key="8">
    <source>
        <dbReference type="Pfam" id="PF00246"/>
    </source>
</evidence>
<dbReference type="GO" id="GO:0004181">
    <property type="term" value="F:metallocarboxypeptidase activity"/>
    <property type="evidence" value="ECO:0007669"/>
    <property type="project" value="InterPro"/>
</dbReference>
<evidence type="ECO:0000256" key="7">
    <source>
        <dbReference type="SAM" id="SignalP"/>
    </source>
</evidence>
<keyword evidence="7" id="KW-0732">Signal</keyword>
<dbReference type="EMBL" id="JADZGI010000001">
    <property type="protein sequence ID" value="MBH0111860.1"/>
    <property type="molecule type" value="Genomic_DNA"/>
</dbReference>
<dbReference type="GO" id="GO:0006508">
    <property type="term" value="P:proteolysis"/>
    <property type="evidence" value="ECO:0007669"/>
    <property type="project" value="UniProtKB-KW"/>
</dbReference>
<dbReference type="GO" id="GO:0008270">
    <property type="term" value="F:zinc ion binding"/>
    <property type="evidence" value="ECO:0007669"/>
    <property type="project" value="InterPro"/>
</dbReference>
<protein>
    <recommendedName>
        <fullName evidence="8">Peptidase M14 domain-containing protein</fullName>
    </recommendedName>
</protein>
<dbReference type="InterPro" id="IPR029062">
    <property type="entry name" value="Class_I_gatase-like"/>
</dbReference>
<evidence type="ECO:0000313" key="10">
    <source>
        <dbReference type="Proteomes" id="UP000617634"/>
    </source>
</evidence>
<dbReference type="Pfam" id="PF00246">
    <property type="entry name" value="Peptidase_M14"/>
    <property type="match status" value="1"/>
</dbReference>
<dbReference type="CDD" id="cd06240">
    <property type="entry name" value="M14-like"/>
    <property type="match status" value="1"/>
</dbReference>
<evidence type="ECO:0000256" key="4">
    <source>
        <dbReference type="ARBA" id="ARBA00022801"/>
    </source>
</evidence>
<dbReference type="Gene3D" id="3.40.630.10">
    <property type="entry name" value="Zn peptidases"/>
    <property type="match status" value="1"/>
</dbReference>